<dbReference type="Proteomes" id="UP000246996">
    <property type="component" value="Plasmid unnamed_3"/>
</dbReference>
<protein>
    <submittedName>
        <fullName evidence="1">Uncharacterized protein</fullName>
    </submittedName>
</protein>
<accession>A0A2Z3NF89</accession>
<proteinExistence type="predicted"/>
<gene>
    <name evidence="1" type="ORF">C1N76_19020</name>
</gene>
<geneLocation type="plasmid" evidence="1 2">
    <name>unnamed_3</name>
</geneLocation>
<organism evidence="1 2">
    <name type="scientific">Geobacillus thermoleovorans</name>
    <name type="common">Bacillus thermoleovorans</name>
    <dbReference type="NCBI Taxonomy" id="33941"/>
    <lineage>
        <taxon>Bacteria</taxon>
        <taxon>Bacillati</taxon>
        <taxon>Bacillota</taxon>
        <taxon>Bacilli</taxon>
        <taxon>Bacillales</taxon>
        <taxon>Anoxybacillaceae</taxon>
        <taxon>Geobacillus</taxon>
        <taxon>Geobacillus thermoleovorans group</taxon>
    </lineage>
</organism>
<evidence type="ECO:0000313" key="1">
    <source>
        <dbReference type="EMBL" id="AWO76584.1"/>
    </source>
</evidence>
<sequence length="74" mass="8818">MFDIIGKLKCPVCSKIVHPKDKVFLDIINTVIHQRCYYQYYTTRKFLPFKDQGTFQKMLLKYPFFQDGDTSKGM</sequence>
<dbReference type="EMBL" id="CP027305">
    <property type="protein sequence ID" value="AWO76584.1"/>
    <property type="molecule type" value="Genomic_DNA"/>
</dbReference>
<evidence type="ECO:0000313" key="2">
    <source>
        <dbReference type="Proteomes" id="UP000246996"/>
    </source>
</evidence>
<keyword evidence="1" id="KW-0614">Plasmid</keyword>
<reference evidence="2" key="1">
    <citation type="submission" date="2018-02" db="EMBL/GenBank/DDBJ databases">
        <title>The complete genome of bacterial strain SGAirxxxx.</title>
        <authorList>
            <person name="Schuster S.C."/>
        </authorList>
    </citation>
    <scope>NUCLEOTIDE SEQUENCE [LARGE SCALE GENOMIC DNA]</scope>
    <source>
        <strain evidence="2">SGAir0734</strain>
        <plasmid evidence="2">Plasmid unnamed_3</plasmid>
    </source>
</reference>
<dbReference type="AlphaFoldDB" id="A0A2Z3NF89"/>
<name>A0A2Z3NF89_GEOTH</name>